<organism evidence="1 2">
    <name type="scientific">Durio zibethinus</name>
    <name type="common">Durian</name>
    <dbReference type="NCBI Taxonomy" id="66656"/>
    <lineage>
        <taxon>Eukaryota</taxon>
        <taxon>Viridiplantae</taxon>
        <taxon>Streptophyta</taxon>
        <taxon>Embryophyta</taxon>
        <taxon>Tracheophyta</taxon>
        <taxon>Spermatophyta</taxon>
        <taxon>Magnoliopsida</taxon>
        <taxon>eudicotyledons</taxon>
        <taxon>Gunneridae</taxon>
        <taxon>Pentapetalae</taxon>
        <taxon>rosids</taxon>
        <taxon>malvids</taxon>
        <taxon>Malvales</taxon>
        <taxon>Malvaceae</taxon>
        <taxon>Helicteroideae</taxon>
        <taxon>Durio</taxon>
    </lineage>
</organism>
<dbReference type="Proteomes" id="UP000515121">
    <property type="component" value="Unplaced"/>
</dbReference>
<dbReference type="OrthoDB" id="746891at2759"/>
<dbReference type="Gene3D" id="3.10.310.30">
    <property type="match status" value="1"/>
</dbReference>
<accession>A0A6P6AFH3</accession>
<evidence type="ECO:0000313" key="3">
    <source>
        <dbReference type="RefSeq" id="XP_022763618.1"/>
    </source>
</evidence>
<sequence length="361" mass="40130">MARCLGGKWKVISLKTWNSWHRTFRSDAALKAIAKASEEKVPNVALYNYPSFSGALSALFAHLYHSRLNLPCLILPFSSVEPLRVEDFFVEGLDKCYLLDFVGPKGFATKLSQQSMCEVIAFDHRKSALPKINSSEDLRITFNINLEKSSSIAVYEYFSDKLANMVSPDVETANLLNSEVRGCVETVLKYIEDADLCRWSLPEIKAFRIGLGEWRAKLNCITNPYLFEQLLEISSADLVAKGNLYISSRQIAANKFLDKAFKVHLGRGFYGECLGVRVDGSSDLSDEIGKQLSLKSATAGLRPIGAVIYMQRKNLKMCLRSTDAATDTSEVAKAYGGGGCPSSSSFIIRMDEYNQWLSGNM</sequence>
<dbReference type="PANTHER" id="PTHR46922">
    <property type="entry name" value="DHHA1 DOMAIN PROTEIN"/>
    <property type="match status" value="1"/>
</dbReference>
<dbReference type="AlphaFoldDB" id="A0A6P6AFH3"/>
<gene>
    <name evidence="2 3" type="primary">LOC111309060</name>
</gene>
<dbReference type="RefSeq" id="XP_022763617.1">
    <property type="nucleotide sequence ID" value="XM_022907882.1"/>
</dbReference>
<dbReference type="KEGG" id="dzi:111309060"/>
<dbReference type="RefSeq" id="XP_022763618.1">
    <property type="nucleotide sequence ID" value="XM_022907883.1"/>
</dbReference>
<keyword evidence="1" id="KW-1185">Reference proteome</keyword>
<dbReference type="GeneID" id="111309060"/>
<proteinExistence type="predicted"/>
<name>A0A6P6AFH3_DURZI</name>
<evidence type="ECO:0000313" key="1">
    <source>
        <dbReference type="Proteomes" id="UP000515121"/>
    </source>
</evidence>
<protein>
    <submittedName>
        <fullName evidence="2 3">Uncharacterized protein LOC111309060 isoform X1</fullName>
    </submittedName>
</protein>
<evidence type="ECO:0000313" key="2">
    <source>
        <dbReference type="RefSeq" id="XP_022763617.1"/>
    </source>
</evidence>
<reference evidence="2 3" key="1">
    <citation type="submission" date="2025-04" db="UniProtKB">
        <authorList>
            <consortium name="RefSeq"/>
        </authorList>
    </citation>
    <scope>IDENTIFICATION</scope>
    <source>
        <tissue evidence="2 3">Fruit stalk</tissue>
    </source>
</reference>
<dbReference type="PANTHER" id="PTHR46922:SF3">
    <property type="entry name" value="HEAT SHOCK PROTEIN"/>
    <property type="match status" value="1"/>
</dbReference>